<sequence length="509" mass="51837">MRAGLRLGGWSIGIRTPYQFVGVANISEGKRPMYQQEQSHDVAGRGLGVATFVIALARFIVVLDGTIMIVALPSIQNSLHITLSNLNWVINSYALTFGGLMLVAGRAGDRYGRKSVFRVGLVLFGAASLAGGLATDGATLIACRAVQGIGAALATPGALSLLVSTFPEGRARSKALGLYGAATALAAVLGLLAGGVLTTYVGWRWVLFVNVPIVLAILLGVGRLVEPALERIRIDIPGALAGTLGVGALIFGVNRVGEHGWSDAIVTACLAGAVVLLILFVIAQRTSPAPMIPREVLTDPGRVGANVVTFIQSAGMFTTYFFLTLYMQDVLGYSALRTGLMYLPFAVGSGLGAGGIGPRLLSRLPERAALSAGLLVAAAGTGWLCLLTPDSSIFTVLIPASVVTGAGIGIVATTATSIGVRGIDSSEAGIGSAMLTAGGQVGGALGLAVLATVAATTTRHAAAGGHTMREALTTGYLAGFAIAVGLYLLCVLITFLTVRPATAARAAAG</sequence>
<organism evidence="9 10">
    <name type="scientific">Actinoplanes ianthinogenes</name>
    <dbReference type="NCBI Taxonomy" id="122358"/>
    <lineage>
        <taxon>Bacteria</taxon>
        <taxon>Bacillati</taxon>
        <taxon>Actinomycetota</taxon>
        <taxon>Actinomycetes</taxon>
        <taxon>Micromonosporales</taxon>
        <taxon>Micromonosporaceae</taxon>
        <taxon>Actinoplanes</taxon>
    </lineage>
</organism>
<evidence type="ECO:0000259" key="8">
    <source>
        <dbReference type="PROSITE" id="PS50850"/>
    </source>
</evidence>
<dbReference type="PANTHER" id="PTHR42718:SF46">
    <property type="entry name" value="BLR6921 PROTEIN"/>
    <property type="match status" value="1"/>
</dbReference>
<keyword evidence="3" id="KW-1003">Cell membrane</keyword>
<evidence type="ECO:0000256" key="4">
    <source>
        <dbReference type="ARBA" id="ARBA00022692"/>
    </source>
</evidence>
<gene>
    <name evidence="9" type="ORF">Aiant_91330</name>
</gene>
<evidence type="ECO:0000256" key="2">
    <source>
        <dbReference type="ARBA" id="ARBA00022448"/>
    </source>
</evidence>
<evidence type="ECO:0000256" key="6">
    <source>
        <dbReference type="ARBA" id="ARBA00023136"/>
    </source>
</evidence>
<feature type="domain" description="Major facilitator superfamily (MFS) profile" evidence="8">
    <location>
        <begin position="50"/>
        <end position="502"/>
    </location>
</feature>
<reference evidence="9 10" key="1">
    <citation type="submission" date="2020-08" db="EMBL/GenBank/DDBJ databases">
        <title>Whole genome shotgun sequence of Actinoplanes ianthinogenes NBRC 13996.</title>
        <authorList>
            <person name="Komaki H."/>
            <person name="Tamura T."/>
        </authorList>
    </citation>
    <scope>NUCLEOTIDE SEQUENCE [LARGE SCALE GENOMIC DNA]</scope>
    <source>
        <strain evidence="9 10">NBRC 13996</strain>
    </source>
</reference>
<proteinExistence type="predicted"/>
<dbReference type="PANTHER" id="PTHR42718">
    <property type="entry name" value="MAJOR FACILITATOR SUPERFAMILY MULTIDRUG TRANSPORTER MFSC"/>
    <property type="match status" value="1"/>
</dbReference>
<evidence type="ECO:0000256" key="1">
    <source>
        <dbReference type="ARBA" id="ARBA00004651"/>
    </source>
</evidence>
<feature type="transmembrane region" description="Helical" evidence="7">
    <location>
        <begin position="116"/>
        <end position="134"/>
    </location>
</feature>
<keyword evidence="10" id="KW-1185">Reference proteome</keyword>
<protein>
    <submittedName>
        <fullName evidence="9">MFS transporter</fullName>
    </submittedName>
</protein>
<dbReference type="Gene3D" id="1.20.1250.20">
    <property type="entry name" value="MFS general substrate transporter like domains"/>
    <property type="match status" value="1"/>
</dbReference>
<dbReference type="PROSITE" id="PS50850">
    <property type="entry name" value="MFS"/>
    <property type="match status" value="1"/>
</dbReference>
<feature type="transmembrane region" description="Helical" evidence="7">
    <location>
        <begin position="475"/>
        <end position="498"/>
    </location>
</feature>
<evidence type="ECO:0000256" key="5">
    <source>
        <dbReference type="ARBA" id="ARBA00022989"/>
    </source>
</evidence>
<feature type="transmembrane region" description="Helical" evidence="7">
    <location>
        <begin position="303"/>
        <end position="327"/>
    </location>
</feature>
<feature type="transmembrane region" description="Helical" evidence="7">
    <location>
        <begin position="368"/>
        <end position="387"/>
    </location>
</feature>
<feature type="transmembrane region" description="Helical" evidence="7">
    <location>
        <begin position="432"/>
        <end position="455"/>
    </location>
</feature>
<keyword evidence="2" id="KW-0813">Transport</keyword>
<dbReference type="Proteomes" id="UP000676967">
    <property type="component" value="Chromosome"/>
</dbReference>
<dbReference type="InterPro" id="IPR011701">
    <property type="entry name" value="MFS"/>
</dbReference>
<dbReference type="SUPFAM" id="SSF103473">
    <property type="entry name" value="MFS general substrate transporter"/>
    <property type="match status" value="1"/>
</dbReference>
<dbReference type="InterPro" id="IPR020846">
    <property type="entry name" value="MFS_dom"/>
</dbReference>
<dbReference type="CDD" id="cd17321">
    <property type="entry name" value="MFS_MMR_MDR_like"/>
    <property type="match status" value="1"/>
</dbReference>
<accession>A0ABN6CT78</accession>
<evidence type="ECO:0000256" key="7">
    <source>
        <dbReference type="SAM" id="Phobius"/>
    </source>
</evidence>
<evidence type="ECO:0000256" key="3">
    <source>
        <dbReference type="ARBA" id="ARBA00022475"/>
    </source>
</evidence>
<feature type="transmembrane region" description="Helical" evidence="7">
    <location>
        <begin position="47"/>
        <end position="73"/>
    </location>
</feature>
<evidence type="ECO:0000313" key="10">
    <source>
        <dbReference type="Proteomes" id="UP000676967"/>
    </source>
</evidence>
<dbReference type="InterPro" id="IPR036259">
    <property type="entry name" value="MFS_trans_sf"/>
</dbReference>
<evidence type="ECO:0000313" key="9">
    <source>
        <dbReference type="EMBL" id="BCJ48476.1"/>
    </source>
</evidence>
<feature type="transmembrane region" description="Helical" evidence="7">
    <location>
        <begin position="234"/>
        <end position="253"/>
    </location>
</feature>
<keyword evidence="5 7" id="KW-1133">Transmembrane helix</keyword>
<keyword evidence="6 7" id="KW-0472">Membrane</keyword>
<feature type="transmembrane region" description="Helical" evidence="7">
    <location>
        <begin position="85"/>
        <end position="104"/>
    </location>
</feature>
<feature type="transmembrane region" description="Helical" evidence="7">
    <location>
        <begin position="146"/>
        <end position="164"/>
    </location>
</feature>
<feature type="transmembrane region" description="Helical" evidence="7">
    <location>
        <begin position="265"/>
        <end position="283"/>
    </location>
</feature>
<comment type="subcellular location">
    <subcellularLocation>
        <location evidence="1">Cell membrane</location>
        <topology evidence="1">Multi-pass membrane protein</topology>
    </subcellularLocation>
</comment>
<dbReference type="Pfam" id="PF07690">
    <property type="entry name" value="MFS_1"/>
    <property type="match status" value="1"/>
</dbReference>
<feature type="transmembrane region" description="Helical" evidence="7">
    <location>
        <begin position="339"/>
        <end position="361"/>
    </location>
</feature>
<keyword evidence="4 7" id="KW-0812">Transmembrane</keyword>
<feature type="transmembrane region" description="Helical" evidence="7">
    <location>
        <begin position="176"/>
        <end position="197"/>
    </location>
</feature>
<feature type="transmembrane region" description="Helical" evidence="7">
    <location>
        <begin position="203"/>
        <end position="222"/>
    </location>
</feature>
<name>A0ABN6CT78_9ACTN</name>
<feature type="transmembrane region" description="Helical" evidence="7">
    <location>
        <begin position="393"/>
        <end position="420"/>
    </location>
</feature>
<dbReference type="EMBL" id="AP023356">
    <property type="protein sequence ID" value="BCJ48476.1"/>
    <property type="molecule type" value="Genomic_DNA"/>
</dbReference>
<dbReference type="Gene3D" id="1.20.1720.10">
    <property type="entry name" value="Multidrug resistance protein D"/>
    <property type="match status" value="1"/>
</dbReference>